<dbReference type="InterPro" id="IPR036179">
    <property type="entry name" value="Ig-like_dom_sf"/>
</dbReference>
<protein>
    <submittedName>
        <fullName evidence="1">Uncharacterized protein</fullName>
    </submittedName>
</protein>
<sequence>MALNTLFFTPQELFPGSKYKFKSENCVHSIIISKPTVEDMGRYSVECMGISCAAILTVQGLCHGLLFCLLLSLSRS</sequence>
<comment type="caution">
    <text evidence="1">The sequence shown here is derived from an EMBL/GenBank/DDBJ whole genome shotgun (WGS) entry which is preliminary data.</text>
</comment>
<gene>
    <name evidence="1" type="ORF">E2C01_085343</name>
</gene>
<evidence type="ECO:0000313" key="1">
    <source>
        <dbReference type="EMBL" id="MPC90362.1"/>
    </source>
</evidence>
<dbReference type="Gene3D" id="2.60.40.10">
    <property type="entry name" value="Immunoglobulins"/>
    <property type="match status" value="1"/>
</dbReference>
<dbReference type="InterPro" id="IPR013783">
    <property type="entry name" value="Ig-like_fold"/>
</dbReference>
<dbReference type="SUPFAM" id="SSF48726">
    <property type="entry name" value="Immunoglobulin"/>
    <property type="match status" value="1"/>
</dbReference>
<dbReference type="Proteomes" id="UP000324222">
    <property type="component" value="Unassembled WGS sequence"/>
</dbReference>
<dbReference type="OrthoDB" id="504170at2759"/>
<evidence type="ECO:0000313" key="2">
    <source>
        <dbReference type="Proteomes" id="UP000324222"/>
    </source>
</evidence>
<dbReference type="AlphaFoldDB" id="A0A5B7J2F1"/>
<dbReference type="EMBL" id="VSRR010084099">
    <property type="protein sequence ID" value="MPC90362.1"/>
    <property type="molecule type" value="Genomic_DNA"/>
</dbReference>
<accession>A0A5B7J2F1</accession>
<name>A0A5B7J2F1_PORTR</name>
<keyword evidence="2" id="KW-1185">Reference proteome</keyword>
<proteinExistence type="predicted"/>
<reference evidence="1 2" key="1">
    <citation type="submission" date="2019-05" db="EMBL/GenBank/DDBJ databases">
        <title>Another draft genome of Portunus trituberculatus and its Hox gene families provides insights of decapod evolution.</title>
        <authorList>
            <person name="Jeong J.-H."/>
            <person name="Song I."/>
            <person name="Kim S."/>
            <person name="Choi T."/>
            <person name="Kim D."/>
            <person name="Ryu S."/>
            <person name="Kim W."/>
        </authorList>
    </citation>
    <scope>NUCLEOTIDE SEQUENCE [LARGE SCALE GENOMIC DNA]</scope>
    <source>
        <tissue evidence="1">Muscle</tissue>
    </source>
</reference>
<organism evidence="1 2">
    <name type="scientific">Portunus trituberculatus</name>
    <name type="common">Swimming crab</name>
    <name type="synonym">Neptunus trituberculatus</name>
    <dbReference type="NCBI Taxonomy" id="210409"/>
    <lineage>
        <taxon>Eukaryota</taxon>
        <taxon>Metazoa</taxon>
        <taxon>Ecdysozoa</taxon>
        <taxon>Arthropoda</taxon>
        <taxon>Crustacea</taxon>
        <taxon>Multicrustacea</taxon>
        <taxon>Malacostraca</taxon>
        <taxon>Eumalacostraca</taxon>
        <taxon>Eucarida</taxon>
        <taxon>Decapoda</taxon>
        <taxon>Pleocyemata</taxon>
        <taxon>Brachyura</taxon>
        <taxon>Eubrachyura</taxon>
        <taxon>Portunoidea</taxon>
        <taxon>Portunidae</taxon>
        <taxon>Portuninae</taxon>
        <taxon>Portunus</taxon>
    </lineage>
</organism>